<dbReference type="Proteomes" id="UP000017973">
    <property type="component" value="Unassembled WGS sequence"/>
</dbReference>
<accession>V6M7Y1</accession>
<keyword evidence="3" id="KW-1185">Reference proteome</keyword>
<protein>
    <submittedName>
        <fullName evidence="2">Uncharacterized protein</fullName>
    </submittedName>
</protein>
<comment type="caution">
    <text evidence="2">The sequence shown here is derived from an EMBL/GenBank/DDBJ whole genome shotgun (WGS) entry which is preliminary data.</text>
</comment>
<dbReference type="RefSeq" id="WP_023556776.1">
    <property type="nucleotide sequence ID" value="NZ_KI629782.1"/>
</dbReference>
<proteinExistence type="predicted"/>
<evidence type="ECO:0000313" key="3">
    <source>
        <dbReference type="Proteomes" id="UP000017973"/>
    </source>
</evidence>
<feature type="signal peptide" evidence="1">
    <location>
        <begin position="1"/>
        <end position="25"/>
    </location>
</feature>
<dbReference type="eggNOG" id="ENOG5032FY0">
    <property type="taxonomic scope" value="Bacteria"/>
</dbReference>
<name>V6M7Y1_9BACL</name>
<gene>
    <name evidence="2" type="ORF">T458_14420</name>
</gene>
<dbReference type="PATRIC" id="fig|1408254.3.peg.2822"/>
<feature type="chain" id="PRO_5004749555" evidence="1">
    <location>
        <begin position="26"/>
        <end position="176"/>
    </location>
</feature>
<dbReference type="EMBL" id="AYJU01000016">
    <property type="protein sequence ID" value="EST54624.1"/>
    <property type="molecule type" value="Genomic_DNA"/>
</dbReference>
<dbReference type="AlphaFoldDB" id="V6M7Y1"/>
<reference evidence="2 3" key="1">
    <citation type="journal article" date="2014" name="Genome Announc.">
        <title>Draft Genome Sequence of Brevibacillus panacihumi Strain W25, a Halotolerant Hydrocarbon-Degrading Bacterium.</title>
        <authorList>
            <person name="Wang X."/>
            <person name="Jin D."/>
            <person name="Zhou L."/>
            <person name="Wu L."/>
            <person name="An W."/>
            <person name="Chen Y."/>
            <person name="Zhao L."/>
        </authorList>
    </citation>
    <scope>NUCLEOTIDE SEQUENCE [LARGE SCALE GENOMIC DNA]</scope>
    <source>
        <strain evidence="2 3">W25</strain>
    </source>
</reference>
<sequence length="176" mass="19908">MTKTKKALMIGSLVLTMLAPSIASAEVGKTNKDYEKLYGPESGSHRFLSESEIKERLQTEGDIEIQASYGKILWSAEYVVNSFYVIPKAVYVASATNNNIRILSDAQKNTGSNSTYDIELVEWNDWANGWAVVQEVEMRIGSKQYEYFEDLDDDVDYRLRVVGNVKGIVTVYQQTR</sequence>
<organism evidence="2 3">
    <name type="scientific">Brevibacillus panacihumi W25</name>
    <dbReference type="NCBI Taxonomy" id="1408254"/>
    <lineage>
        <taxon>Bacteria</taxon>
        <taxon>Bacillati</taxon>
        <taxon>Bacillota</taxon>
        <taxon>Bacilli</taxon>
        <taxon>Bacillales</taxon>
        <taxon>Paenibacillaceae</taxon>
        <taxon>Brevibacillus</taxon>
    </lineage>
</organism>
<dbReference type="HOGENOM" id="CLU_1522368_0_0_9"/>
<evidence type="ECO:0000256" key="1">
    <source>
        <dbReference type="SAM" id="SignalP"/>
    </source>
</evidence>
<evidence type="ECO:0000313" key="2">
    <source>
        <dbReference type="EMBL" id="EST54624.1"/>
    </source>
</evidence>
<keyword evidence="1" id="KW-0732">Signal</keyword>